<name>A0A3M2L3H8_9NOCA</name>
<dbReference type="InterPro" id="IPR001763">
    <property type="entry name" value="Rhodanese-like_dom"/>
</dbReference>
<dbReference type="CDD" id="cd01449">
    <property type="entry name" value="TST_Repeat_2"/>
    <property type="match status" value="1"/>
</dbReference>
<protein>
    <recommendedName>
        <fullName evidence="3">Sulfurtransferase</fullName>
    </recommendedName>
</protein>
<comment type="catalytic activity">
    <reaction evidence="2">
        <text>thiosulfate + hydrogen cyanide = thiocyanate + sulfite + 2 H(+)</text>
        <dbReference type="Rhea" id="RHEA:16881"/>
        <dbReference type="ChEBI" id="CHEBI:15378"/>
        <dbReference type="ChEBI" id="CHEBI:17359"/>
        <dbReference type="ChEBI" id="CHEBI:18022"/>
        <dbReference type="ChEBI" id="CHEBI:18407"/>
        <dbReference type="ChEBI" id="CHEBI:33542"/>
        <dbReference type="EC" id="2.8.1.1"/>
    </reaction>
</comment>
<gene>
    <name evidence="6" type="ORF">EBN03_16080</name>
</gene>
<dbReference type="PROSITE" id="PS00380">
    <property type="entry name" value="RHODANESE_1"/>
    <property type="match status" value="1"/>
</dbReference>
<keyword evidence="3 6" id="KW-0808">Transferase</keyword>
<evidence type="ECO:0000256" key="2">
    <source>
        <dbReference type="ARBA" id="ARBA00047549"/>
    </source>
</evidence>
<evidence type="ECO:0000259" key="5">
    <source>
        <dbReference type="PROSITE" id="PS50206"/>
    </source>
</evidence>
<dbReference type="InterPro" id="IPR036873">
    <property type="entry name" value="Rhodanese-like_dom_sf"/>
</dbReference>
<feature type="compositionally biased region" description="Low complexity" evidence="4">
    <location>
        <begin position="295"/>
        <end position="311"/>
    </location>
</feature>
<evidence type="ECO:0000313" key="7">
    <source>
        <dbReference type="Proteomes" id="UP000279275"/>
    </source>
</evidence>
<accession>A0A3M2L3H8</accession>
<dbReference type="CDD" id="cd01448">
    <property type="entry name" value="TST_Repeat_1"/>
    <property type="match status" value="1"/>
</dbReference>
<dbReference type="RefSeq" id="WP_122189073.1">
    <property type="nucleotide sequence ID" value="NZ_RFFH01000006.1"/>
</dbReference>
<dbReference type="PANTHER" id="PTHR43855">
    <property type="entry name" value="THIOSULFATE SULFURTRANSFERASE"/>
    <property type="match status" value="1"/>
</dbReference>
<organism evidence="6 7">
    <name type="scientific">Nocardia stercoris</name>
    <dbReference type="NCBI Taxonomy" id="2483361"/>
    <lineage>
        <taxon>Bacteria</taxon>
        <taxon>Bacillati</taxon>
        <taxon>Actinomycetota</taxon>
        <taxon>Actinomycetes</taxon>
        <taxon>Mycobacteriales</taxon>
        <taxon>Nocardiaceae</taxon>
        <taxon>Nocardia</taxon>
    </lineage>
</organism>
<comment type="caution">
    <text evidence="6">The sequence shown here is derived from an EMBL/GenBank/DDBJ whole genome shotgun (WGS) entry which is preliminary data.</text>
</comment>
<dbReference type="InterPro" id="IPR001307">
    <property type="entry name" value="Thiosulphate_STrfase_CS"/>
</dbReference>
<dbReference type="Proteomes" id="UP000279275">
    <property type="component" value="Unassembled WGS sequence"/>
</dbReference>
<feature type="region of interest" description="Disordered" evidence="4">
    <location>
        <begin position="290"/>
        <end position="311"/>
    </location>
</feature>
<evidence type="ECO:0000256" key="4">
    <source>
        <dbReference type="SAM" id="MobiDB-lite"/>
    </source>
</evidence>
<dbReference type="SMART" id="SM00450">
    <property type="entry name" value="RHOD"/>
    <property type="match status" value="2"/>
</dbReference>
<dbReference type="GO" id="GO:0004792">
    <property type="term" value="F:thiosulfate-cyanide sulfurtransferase activity"/>
    <property type="evidence" value="ECO:0007669"/>
    <property type="project" value="UniProtKB-EC"/>
</dbReference>
<dbReference type="AlphaFoldDB" id="A0A3M2L3H8"/>
<keyword evidence="7" id="KW-1185">Reference proteome</keyword>
<evidence type="ECO:0000256" key="1">
    <source>
        <dbReference type="ARBA" id="ARBA00022737"/>
    </source>
</evidence>
<dbReference type="PANTHER" id="PTHR43855:SF1">
    <property type="entry name" value="THIOSULFATE SULFURTRANSFERASE"/>
    <property type="match status" value="1"/>
</dbReference>
<dbReference type="PROSITE" id="PS50206">
    <property type="entry name" value="RHODANESE_3"/>
    <property type="match status" value="2"/>
</dbReference>
<sequence length="311" mass="33505">MPVSADTHSTLGPVADASRVVTTEWLSANIGAPGVKIVEADEDTFLYDVGHVPGAIKIDWRAELTDRTTHDWIDGSGFAELMRTKGIGRDDTVVCYGDKLNGTAAAVVWLFRLFGHADVRLLDGGREAWISEERDTTFEVPLVAYGDYPVVERADHTGRVLIHELRGELGTVALVDVRSSGEYTGEVTRIVDRPEEQTLRAGHIPTAANVPWTAALAADGRFRTRAELAQIYAPALAGNPDRVVTYCRVGEHAAHTWFVLTELLGLADVRTYDGSWTEWANAVRTPIAVGAEPGSAPTSTAATPSATDSVA</sequence>
<keyword evidence="1" id="KW-0677">Repeat</keyword>
<feature type="domain" description="Rhodanese" evidence="5">
    <location>
        <begin position="31"/>
        <end position="138"/>
    </location>
</feature>
<dbReference type="SUPFAM" id="SSF52821">
    <property type="entry name" value="Rhodanese/Cell cycle control phosphatase"/>
    <property type="match status" value="2"/>
</dbReference>
<dbReference type="OrthoDB" id="9781034at2"/>
<evidence type="ECO:0000256" key="3">
    <source>
        <dbReference type="RuleBase" id="RU000507"/>
    </source>
</evidence>
<dbReference type="Gene3D" id="3.40.250.10">
    <property type="entry name" value="Rhodanese-like domain"/>
    <property type="match status" value="2"/>
</dbReference>
<dbReference type="InterPro" id="IPR051126">
    <property type="entry name" value="Thiosulfate_sulfurtransferase"/>
</dbReference>
<feature type="domain" description="Rhodanese" evidence="5">
    <location>
        <begin position="168"/>
        <end position="288"/>
    </location>
</feature>
<dbReference type="PROSITE" id="PS00683">
    <property type="entry name" value="RHODANESE_2"/>
    <property type="match status" value="1"/>
</dbReference>
<reference evidence="6 7" key="1">
    <citation type="submission" date="2018-10" db="EMBL/GenBank/DDBJ databases">
        <title>Isolation from cow dung.</title>
        <authorList>
            <person name="Ling L."/>
        </authorList>
    </citation>
    <scope>NUCLEOTIDE SEQUENCE [LARGE SCALE GENOMIC DNA]</scope>
    <source>
        <strain evidence="6 7">NEAU-LL90</strain>
    </source>
</reference>
<dbReference type="Pfam" id="PF00581">
    <property type="entry name" value="Rhodanese"/>
    <property type="match status" value="2"/>
</dbReference>
<evidence type="ECO:0000313" key="6">
    <source>
        <dbReference type="EMBL" id="RMI31944.1"/>
    </source>
</evidence>
<proteinExistence type="predicted"/>
<dbReference type="EMBL" id="RFFH01000006">
    <property type="protein sequence ID" value="RMI31944.1"/>
    <property type="molecule type" value="Genomic_DNA"/>
</dbReference>